<proteinExistence type="predicted"/>
<comment type="caution">
    <text evidence="1">The sequence shown here is derived from an EMBL/GenBank/DDBJ whole genome shotgun (WGS) entry which is preliminary data.</text>
</comment>
<dbReference type="EMBL" id="JBHUOQ010000001">
    <property type="protein sequence ID" value="MFD2829421.1"/>
    <property type="molecule type" value="Genomic_DNA"/>
</dbReference>
<name>A0ABW5WVQ8_9STAP</name>
<organism evidence="1 2">
    <name type="scientific">Corticicoccus populi</name>
    <dbReference type="NCBI Taxonomy" id="1812821"/>
    <lineage>
        <taxon>Bacteria</taxon>
        <taxon>Bacillati</taxon>
        <taxon>Bacillota</taxon>
        <taxon>Bacilli</taxon>
        <taxon>Bacillales</taxon>
        <taxon>Staphylococcaceae</taxon>
        <taxon>Corticicoccus</taxon>
    </lineage>
</organism>
<dbReference type="Proteomes" id="UP001597519">
    <property type="component" value="Unassembled WGS sequence"/>
</dbReference>
<keyword evidence="2" id="KW-1185">Reference proteome</keyword>
<dbReference type="InterPro" id="IPR016977">
    <property type="entry name" value="ComGF"/>
</dbReference>
<dbReference type="RefSeq" id="WP_377771404.1">
    <property type="nucleotide sequence ID" value="NZ_JBHUOQ010000001.1"/>
</dbReference>
<gene>
    <name evidence="1" type="ORF">ACFSX4_03010</name>
</gene>
<evidence type="ECO:0000313" key="1">
    <source>
        <dbReference type="EMBL" id="MFD2829421.1"/>
    </source>
</evidence>
<reference evidence="2" key="1">
    <citation type="journal article" date="2019" name="Int. J. Syst. Evol. Microbiol.">
        <title>The Global Catalogue of Microorganisms (GCM) 10K type strain sequencing project: providing services to taxonomists for standard genome sequencing and annotation.</title>
        <authorList>
            <consortium name="The Broad Institute Genomics Platform"/>
            <consortium name="The Broad Institute Genome Sequencing Center for Infectious Disease"/>
            <person name="Wu L."/>
            <person name="Ma J."/>
        </authorList>
    </citation>
    <scope>NUCLEOTIDE SEQUENCE [LARGE SCALE GENOMIC DNA]</scope>
    <source>
        <strain evidence="2">KCTC 33575</strain>
    </source>
</reference>
<accession>A0ABW5WVQ8</accession>
<protein>
    <submittedName>
        <fullName evidence="1">Competence type IV pilus minor pilin ComGF</fullName>
    </submittedName>
</protein>
<sequence length="117" mass="13463">MSIIVIITPSVMKLFNDISLPEDIFDGDLFIIDTIEIYKTSEDILITDSHQIIFKTEQGEVKYRLYNDRIIKSINGKGFVTMMFNVDTFDISETADSYKIDINTTGGFNETVHFQKH</sequence>
<dbReference type="Pfam" id="PF15980">
    <property type="entry name" value="ComGF"/>
    <property type="match status" value="1"/>
</dbReference>
<evidence type="ECO:0000313" key="2">
    <source>
        <dbReference type="Proteomes" id="UP001597519"/>
    </source>
</evidence>